<comment type="catalytic activity">
    <reaction evidence="6">
        <text>tRNA(Met) + L-methionine + ATP = L-methionyl-tRNA(Met) + AMP + diphosphate</text>
        <dbReference type="Rhea" id="RHEA:13481"/>
        <dbReference type="Rhea" id="RHEA-COMP:9667"/>
        <dbReference type="Rhea" id="RHEA-COMP:9698"/>
        <dbReference type="ChEBI" id="CHEBI:30616"/>
        <dbReference type="ChEBI" id="CHEBI:33019"/>
        <dbReference type="ChEBI" id="CHEBI:57844"/>
        <dbReference type="ChEBI" id="CHEBI:78442"/>
        <dbReference type="ChEBI" id="CHEBI:78530"/>
        <dbReference type="ChEBI" id="CHEBI:456215"/>
        <dbReference type="EC" id="6.1.1.10"/>
    </reaction>
</comment>
<dbReference type="GO" id="GO:0005524">
    <property type="term" value="F:ATP binding"/>
    <property type="evidence" value="ECO:0007669"/>
    <property type="project" value="UniProtKB-KW"/>
</dbReference>
<dbReference type="PANTHER" id="PTHR45765">
    <property type="entry name" value="METHIONINE--TRNA LIGASE"/>
    <property type="match status" value="1"/>
</dbReference>
<dbReference type="InterPro" id="IPR011051">
    <property type="entry name" value="RmlC_Cupin_sf"/>
</dbReference>
<dbReference type="EMBL" id="QFFJ01000001">
    <property type="protein sequence ID" value="RBL92032.1"/>
    <property type="molecule type" value="Genomic_DNA"/>
</dbReference>
<evidence type="ECO:0000256" key="5">
    <source>
        <dbReference type="ARBA" id="ARBA00023146"/>
    </source>
</evidence>
<dbReference type="InterPro" id="IPR013096">
    <property type="entry name" value="Cupin_2"/>
</dbReference>
<comment type="caution">
    <text evidence="10">The sequence shown here is derived from an EMBL/GenBank/DDBJ whole genome shotgun (WGS) entry which is preliminary data.</text>
</comment>
<evidence type="ECO:0000256" key="6">
    <source>
        <dbReference type="ARBA" id="ARBA00047364"/>
    </source>
</evidence>
<comment type="similarity">
    <text evidence="7">Belongs to the class-I aminoacyl-tRNA synthetase family.</text>
</comment>
<dbReference type="Pfam" id="PF07883">
    <property type="entry name" value="Cupin_2"/>
    <property type="match status" value="1"/>
</dbReference>
<evidence type="ECO:0000256" key="1">
    <source>
        <dbReference type="ARBA" id="ARBA00022598"/>
    </source>
</evidence>
<dbReference type="SUPFAM" id="SSF52374">
    <property type="entry name" value="Nucleotidylyl transferase"/>
    <property type="match status" value="1"/>
</dbReference>
<evidence type="ECO:0000256" key="4">
    <source>
        <dbReference type="ARBA" id="ARBA00022917"/>
    </source>
</evidence>
<dbReference type="Proteomes" id="UP000253410">
    <property type="component" value="Unassembled WGS sequence"/>
</dbReference>
<dbReference type="OrthoDB" id="9810191at2"/>
<dbReference type="Gene3D" id="2.60.120.10">
    <property type="entry name" value="Jelly Rolls"/>
    <property type="match status" value="1"/>
</dbReference>
<keyword evidence="2 7" id="KW-0547">Nucleotide-binding</keyword>
<keyword evidence="1 7" id="KW-0436">Ligase</keyword>
<dbReference type="InterPro" id="IPR015413">
    <property type="entry name" value="Methionyl/Leucyl_tRNA_Synth"/>
</dbReference>
<keyword evidence="5 7" id="KW-0030">Aminoacyl-tRNA synthetase</keyword>
<dbReference type="InterPro" id="IPR029038">
    <property type="entry name" value="MetRS_Zn"/>
</dbReference>
<dbReference type="GO" id="GO:0005829">
    <property type="term" value="C:cytosol"/>
    <property type="evidence" value="ECO:0007669"/>
    <property type="project" value="TreeGrafter"/>
</dbReference>
<keyword evidence="4 7" id="KW-0648">Protein biosynthesis</keyword>
<evidence type="ECO:0000259" key="9">
    <source>
        <dbReference type="Pfam" id="PF09334"/>
    </source>
</evidence>
<protein>
    <recommendedName>
        <fullName evidence="12">Methionine--tRNA ligase</fullName>
    </recommendedName>
</protein>
<name>A0A365Y092_9BACT</name>
<accession>A0A365Y092</accession>
<dbReference type="SUPFAM" id="SSF51182">
    <property type="entry name" value="RmlC-like cupins"/>
    <property type="match status" value="1"/>
</dbReference>
<dbReference type="PANTHER" id="PTHR45765:SF1">
    <property type="entry name" value="METHIONINE--TRNA LIGASE, CYTOPLASMIC"/>
    <property type="match status" value="1"/>
</dbReference>
<feature type="domain" description="Methionyl/Leucyl tRNA synthetase" evidence="9">
    <location>
        <begin position="33"/>
        <end position="266"/>
    </location>
</feature>
<dbReference type="Gene3D" id="2.20.28.20">
    <property type="entry name" value="Methionyl-tRNA synthetase, Zn-domain"/>
    <property type="match status" value="1"/>
</dbReference>
<evidence type="ECO:0000256" key="7">
    <source>
        <dbReference type="RuleBase" id="RU363039"/>
    </source>
</evidence>
<dbReference type="InterPro" id="IPR001412">
    <property type="entry name" value="aa-tRNA-synth_I_CS"/>
</dbReference>
<dbReference type="InterPro" id="IPR014729">
    <property type="entry name" value="Rossmann-like_a/b/a_fold"/>
</dbReference>
<keyword evidence="11" id="KW-1185">Reference proteome</keyword>
<proteinExistence type="inferred from homology"/>
<reference evidence="10 11" key="1">
    <citation type="submission" date="2018-05" db="EMBL/GenBank/DDBJ databases">
        <title>Chitinophaga sp. K3CV102501T nov., isolated from isolated from a monsoon evergreen broad-leaved forest soil.</title>
        <authorList>
            <person name="Lv Y."/>
        </authorList>
    </citation>
    <scope>NUCLEOTIDE SEQUENCE [LARGE SCALE GENOMIC DNA]</scope>
    <source>
        <strain evidence="10 11">GDMCC 1.1325</strain>
    </source>
</reference>
<keyword evidence="3 7" id="KW-0067">ATP-binding</keyword>
<dbReference type="AlphaFoldDB" id="A0A365Y092"/>
<evidence type="ECO:0000256" key="3">
    <source>
        <dbReference type="ARBA" id="ARBA00022840"/>
    </source>
</evidence>
<evidence type="ECO:0000256" key="2">
    <source>
        <dbReference type="ARBA" id="ARBA00022741"/>
    </source>
</evidence>
<dbReference type="InterPro" id="IPR014710">
    <property type="entry name" value="RmlC-like_jellyroll"/>
</dbReference>
<evidence type="ECO:0000313" key="10">
    <source>
        <dbReference type="EMBL" id="RBL92032.1"/>
    </source>
</evidence>
<feature type="domain" description="Methionyl/Leucyl tRNA synthetase" evidence="9">
    <location>
        <begin position="323"/>
        <end position="420"/>
    </location>
</feature>
<evidence type="ECO:0008006" key="12">
    <source>
        <dbReference type="Google" id="ProtNLM"/>
    </source>
</evidence>
<dbReference type="Pfam" id="PF09334">
    <property type="entry name" value="tRNA-synt_1g"/>
    <property type="match status" value="2"/>
</dbReference>
<feature type="domain" description="Cupin type-2" evidence="8">
    <location>
        <begin position="599"/>
        <end position="668"/>
    </location>
</feature>
<evidence type="ECO:0000259" key="8">
    <source>
        <dbReference type="Pfam" id="PF07883"/>
    </source>
</evidence>
<dbReference type="GO" id="GO:0006431">
    <property type="term" value="P:methionyl-tRNA aminoacylation"/>
    <property type="evidence" value="ECO:0007669"/>
    <property type="project" value="TreeGrafter"/>
</dbReference>
<sequence>MNTAEYPIEPDKIFCFMRIFGSPQVRRKYLLIPAMPTPNGRLHLGHMGGPFLKMDILARLYRRNGHQAEVMSASDVYESYTLMKSFRTHLPVKTVCNDFHELIVKDLSAMMVECSHYFNPLEETFRTTVDDTYRDTLEKITAAGAVVKRTEKVLYSPSADKYIVGTWLKGKCPHCHSDAGSYLCEACGMQFNPEDVLEPAAVTGETDLEEVTVDSFFLKITQPEALIAHIQKMGVPDINLEIVQRYLTHYNNEVRLTNPGKWGVKWQDDIWRGENYNVVFPYSGLLSLSRVCGGLYPGGQHPFSKDSDVITIASFGIDSTIPWFAGVLGSCLATDELKPFDYFLTNHFYRLEGSKFSTSRLHAIWAADIVNKTKASVDAVRYYLTKNNPEFEEKDFFVQDFISLNNHFLVERLNNQIEKCWHYLEPAEVQPISDSLLRALEAALETQSAYLEPPRQQLAESLTVFDSWVKRLTDKNIWKQQPYWALKSIALLAYPVMPKMSQALWTALSAAGAPSLEGFLAIEPVVKNASLPRFFEVLTYEDLLPCLPATLTQATTQSQTSSKILLDFMEPEVEAGIMEVREVNLINNDERIAPFKASRFEVYPGQQSPLDIHEVRECWFVSQGKGEVIYNGTEVVPVSSGDVLYFESNQSHQVTNTGEDQLIIFSVWWKE</sequence>
<dbReference type="PROSITE" id="PS00178">
    <property type="entry name" value="AA_TRNA_LIGASE_I"/>
    <property type="match status" value="1"/>
</dbReference>
<organism evidence="10 11">
    <name type="scientific">Chitinophaga flava</name>
    <dbReference type="NCBI Taxonomy" id="2259036"/>
    <lineage>
        <taxon>Bacteria</taxon>
        <taxon>Pseudomonadati</taxon>
        <taxon>Bacteroidota</taxon>
        <taxon>Chitinophagia</taxon>
        <taxon>Chitinophagales</taxon>
        <taxon>Chitinophagaceae</taxon>
        <taxon>Chitinophaga</taxon>
    </lineage>
</organism>
<dbReference type="Gene3D" id="3.40.50.620">
    <property type="entry name" value="HUPs"/>
    <property type="match status" value="1"/>
</dbReference>
<dbReference type="GO" id="GO:0004825">
    <property type="term" value="F:methionine-tRNA ligase activity"/>
    <property type="evidence" value="ECO:0007669"/>
    <property type="project" value="UniProtKB-EC"/>
</dbReference>
<dbReference type="InterPro" id="IPR023458">
    <property type="entry name" value="Met-tRNA_ligase_1"/>
</dbReference>
<gene>
    <name evidence="10" type="ORF">DF182_05390</name>
</gene>
<evidence type="ECO:0000313" key="11">
    <source>
        <dbReference type="Proteomes" id="UP000253410"/>
    </source>
</evidence>